<accession>A0A6B3BU40</accession>
<comment type="caution">
    <text evidence="1">The sequence shown here is derived from an EMBL/GenBank/DDBJ whole genome shotgun (WGS) entry which is preliminary data.</text>
</comment>
<reference evidence="1" key="1">
    <citation type="submission" date="2020-01" db="EMBL/GenBank/DDBJ databases">
        <title>Insect and environment-associated Actinomycetes.</title>
        <authorList>
            <person name="Currrie C."/>
            <person name="Chevrette M."/>
            <person name="Carlson C."/>
            <person name="Stubbendieck R."/>
            <person name="Wendt-Pienkowski E."/>
        </authorList>
    </citation>
    <scope>NUCLEOTIDE SEQUENCE</scope>
    <source>
        <strain evidence="1">SID12501</strain>
    </source>
</reference>
<dbReference type="AlphaFoldDB" id="A0A6B3BU40"/>
<protein>
    <submittedName>
        <fullName evidence="1">Uncharacterized protein</fullName>
    </submittedName>
</protein>
<organism evidence="1">
    <name type="scientific">Streptomyces sp. SID12501</name>
    <dbReference type="NCBI Taxonomy" id="2706042"/>
    <lineage>
        <taxon>Bacteria</taxon>
        <taxon>Bacillati</taxon>
        <taxon>Actinomycetota</taxon>
        <taxon>Actinomycetes</taxon>
        <taxon>Kitasatosporales</taxon>
        <taxon>Streptomycetaceae</taxon>
        <taxon>Streptomyces</taxon>
    </lineage>
</organism>
<name>A0A6B3BU40_9ACTN</name>
<dbReference type="EMBL" id="JAAGLU010000014">
    <property type="protein sequence ID" value="NEC87883.1"/>
    <property type="molecule type" value="Genomic_DNA"/>
</dbReference>
<gene>
    <name evidence="1" type="ORF">G3I71_19080</name>
</gene>
<sequence length="84" mass="8687">MGEPKGVAEGVRSAVGSDPDTVTISGICPGLQVQFTHPPIADWLCACGHHERARGRAAVIELTTRVTVGLCPHVTTAQEGRAAA</sequence>
<evidence type="ECO:0000313" key="1">
    <source>
        <dbReference type="EMBL" id="NEC87883.1"/>
    </source>
</evidence>
<proteinExistence type="predicted"/>